<dbReference type="GO" id="GO:0045944">
    <property type="term" value="P:positive regulation of transcription by RNA polymerase II"/>
    <property type="evidence" value="ECO:0007669"/>
    <property type="project" value="TreeGrafter"/>
</dbReference>
<dbReference type="STRING" id="1073089.A0A1L9RQR0"/>
<evidence type="ECO:0000313" key="8">
    <source>
        <dbReference type="Proteomes" id="UP000184383"/>
    </source>
</evidence>
<feature type="domain" description="Zn(2)-C6 fungal-type" evidence="6">
    <location>
        <begin position="97"/>
        <end position="127"/>
    </location>
</feature>
<dbReference type="PROSITE" id="PS00463">
    <property type="entry name" value="ZN2_CY6_FUNGAL_1"/>
    <property type="match status" value="1"/>
</dbReference>
<feature type="region of interest" description="Disordered" evidence="5">
    <location>
        <begin position="40"/>
        <end position="91"/>
    </location>
</feature>
<evidence type="ECO:0000256" key="5">
    <source>
        <dbReference type="SAM" id="MobiDB-lite"/>
    </source>
</evidence>
<reference evidence="8" key="1">
    <citation type="journal article" date="2017" name="Genome Biol.">
        <title>Comparative genomics reveals high biological diversity and specific adaptations in the industrially and medically important fungal genus Aspergillus.</title>
        <authorList>
            <person name="de Vries R.P."/>
            <person name="Riley R."/>
            <person name="Wiebenga A."/>
            <person name="Aguilar-Osorio G."/>
            <person name="Amillis S."/>
            <person name="Uchima C.A."/>
            <person name="Anderluh G."/>
            <person name="Asadollahi M."/>
            <person name="Askin M."/>
            <person name="Barry K."/>
            <person name="Battaglia E."/>
            <person name="Bayram O."/>
            <person name="Benocci T."/>
            <person name="Braus-Stromeyer S.A."/>
            <person name="Caldana C."/>
            <person name="Canovas D."/>
            <person name="Cerqueira G.C."/>
            <person name="Chen F."/>
            <person name="Chen W."/>
            <person name="Choi C."/>
            <person name="Clum A."/>
            <person name="Dos Santos R.A."/>
            <person name="Damasio A.R."/>
            <person name="Diallinas G."/>
            <person name="Emri T."/>
            <person name="Fekete E."/>
            <person name="Flipphi M."/>
            <person name="Freyberg S."/>
            <person name="Gallo A."/>
            <person name="Gournas C."/>
            <person name="Habgood R."/>
            <person name="Hainaut M."/>
            <person name="Harispe M.L."/>
            <person name="Henrissat B."/>
            <person name="Hilden K.S."/>
            <person name="Hope R."/>
            <person name="Hossain A."/>
            <person name="Karabika E."/>
            <person name="Karaffa L."/>
            <person name="Karanyi Z."/>
            <person name="Krasevec N."/>
            <person name="Kuo A."/>
            <person name="Kusch H."/>
            <person name="LaButti K."/>
            <person name="Lagendijk E.L."/>
            <person name="Lapidus A."/>
            <person name="Levasseur A."/>
            <person name="Lindquist E."/>
            <person name="Lipzen A."/>
            <person name="Logrieco A.F."/>
            <person name="MacCabe A."/>
            <person name="Maekelae M.R."/>
            <person name="Malavazi I."/>
            <person name="Melin P."/>
            <person name="Meyer V."/>
            <person name="Mielnichuk N."/>
            <person name="Miskei M."/>
            <person name="Molnar A.P."/>
            <person name="Mule G."/>
            <person name="Ngan C.Y."/>
            <person name="Orejas M."/>
            <person name="Orosz E."/>
            <person name="Ouedraogo J.P."/>
            <person name="Overkamp K.M."/>
            <person name="Park H.-S."/>
            <person name="Perrone G."/>
            <person name="Piumi F."/>
            <person name="Punt P.J."/>
            <person name="Ram A.F."/>
            <person name="Ramon A."/>
            <person name="Rauscher S."/>
            <person name="Record E."/>
            <person name="Riano-Pachon D.M."/>
            <person name="Robert V."/>
            <person name="Roehrig J."/>
            <person name="Ruller R."/>
            <person name="Salamov A."/>
            <person name="Salih N.S."/>
            <person name="Samson R.A."/>
            <person name="Sandor E."/>
            <person name="Sanguinetti M."/>
            <person name="Schuetze T."/>
            <person name="Sepcic K."/>
            <person name="Shelest E."/>
            <person name="Sherlock G."/>
            <person name="Sophianopoulou V."/>
            <person name="Squina F.M."/>
            <person name="Sun H."/>
            <person name="Susca A."/>
            <person name="Todd R.B."/>
            <person name="Tsang A."/>
            <person name="Unkles S.E."/>
            <person name="van de Wiele N."/>
            <person name="van Rossen-Uffink D."/>
            <person name="Oliveira J.V."/>
            <person name="Vesth T.C."/>
            <person name="Visser J."/>
            <person name="Yu J.-H."/>
            <person name="Zhou M."/>
            <person name="Andersen M.R."/>
            <person name="Archer D.B."/>
            <person name="Baker S.E."/>
            <person name="Benoit I."/>
            <person name="Brakhage A.A."/>
            <person name="Braus G.H."/>
            <person name="Fischer R."/>
            <person name="Frisvad J.C."/>
            <person name="Goldman G.H."/>
            <person name="Houbraken J."/>
            <person name="Oakley B."/>
            <person name="Pocsi I."/>
            <person name="Scazzocchio C."/>
            <person name="Seiboth B."/>
            <person name="vanKuyk P.A."/>
            <person name="Wortman J."/>
            <person name="Dyer P.S."/>
            <person name="Grigoriev I.V."/>
        </authorList>
    </citation>
    <scope>NUCLEOTIDE SEQUENCE [LARGE SCALE GENOMIC DNA]</scope>
    <source>
        <strain evidence="8">DTO 134E9</strain>
    </source>
</reference>
<evidence type="ECO:0000256" key="1">
    <source>
        <dbReference type="ARBA" id="ARBA00023015"/>
    </source>
</evidence>
<feature type="compositionally biased region" description="Basic residues" evidence="5">
    <location>
        <begin position="77"/>
        <end position="91"/>
    </location>
</feature>
<dbReference type="InterPro" id="IPR001138">
    <property type="entry name" value="Zn2Cys6_DnaBD"/>
</dbReference>
<dbReference type="SMART" id="SM00066">
    <property type="entry name" value="GAL4"/>
    <property type="match status" value="1"/>
</dbReference>
<keyword evidence="1" id="KW-0805">Transcription regulation</keyword>
<evidence type="ECO:0000256" key="4">
    <source>
        <dbReference type="ARBA" id="ARBA00023242"/>
    </source>
</evidence>
<keyword evidence="4" id="KW-0539">Nucleus</keyword>
<name>A0A1L9RQR0_ASPWE</name>
<dbReference type="Proteomes" id="UP000184383">
    <property type="component" value="Unassembled WGS sequence"/>
</dbReference>
<dbReference type="Gene3D" id="4.10.240.10">
    <property type="entry name" value="Zn(2)-C6 fungal-type DNA-binding domain"/>
    <property type="match status" value="1"/>
</dbReference>
<dbReference type="PANTHER" id="PTHR37534">
    <property type="entry name" value="TRANSCRIPTIONAL ACTIVATOR PROTEIN UGA3"/>
    <property type="match status" value="1"/>
</dbReference>
<dbReference type="InterPro" id="IPR036864">
    <property type="entry name" value="Zn2-C6_fun-type_DNA-bd_sf"/>
</dbReference>
<dbReference type="Pfam" id="PF00172">
    <property type="entry name" value="Zn_clus"/>
    <property type="match status" value="1"/>
</dbReference>
<dbReference type="EMBL" id="KV878211">
    <property type="protein sequence ID" value="OJJ37147.1"/>
    <property type="molecule type" value="Genomic_DNA"/>
</dbReference>
<dbReference type="GO" id="GO:0005634">
    <property type="term" value="C:nucleus"/>
    <property type="evidence" value="ECO:0007669"/>
    <property type="project" value="TreeGrafter"/>
</dbReference>
<evidence type="ECO:0000259" key="6">
    <source>
        <dbReference type="PROSITE" id="PS50048"/>
    </source>
</evidence>
<feature type="compositionally biased region" description="Polar residues" evidence="5">
    <location>
        <begin position="47"/>
        <end position="68"/>
    </location>
</feature>
<dbReference type="OrthoDB" id="4078573at2759"/>
<dbReference type="GO" id="GO:0000976">
    <property type="term" value="F:transcription cis-regulatory region binding"/>
    <property type="evidence" value="ECO:0007669"/>
    <property type="project" value="TreeGrafter"/>
</dbReference>
<keyword evidence="3" id="KW-0804">Transcription</keyword>
<dbReference type="GeneID" id="63750815"/>
<evidence type="ECO:0000256" key="2">
    <source>
        <dbReference type="ARBA" id="ARBA00023125"/>
    </source>
</evidence>
<organism evidence="7 8">
    <name type="scientific">Aspergillus wentii DTO 134E9</name>
    <dbReference type="NCBI Taxonomy" id="1073089"/>
    <lineage>
        <taxon>Eukaryota</taxon>
        <taxon>Fungi</taxon>
        <taxon>Dikarya</taxon>
        <taxon>Ascomycota</taxon>
        <taxon>Pezizomycotina</taxon>
        <taxon>Eurotiomycetes</taxon>
        <taxon>Eurotiomycetidae</taxon>
        <taxon>Eurotiales</taxon>
        <taxon>Aspergillaceae</taxon>
        <taxon>Aspergillus</taxon>
        <taxon>Aspergillus subgen. Cremei</taxon>
    </lineage>
</organism>
<accession>A0A1L9RQR0</accession>
<keyword evidence="2" id="KW-0238">DNA-binding</keyword>
<dbReference type="SUPFAM" id="SSF57701">
    <property type="entry name" value="Zn2/Cys6 DNA-binding domain"/>
    <property type="match status" value="1"/>
</dbReference>
<dbReference type="GO" id="GO:0000981">
    <property type="term" value="F:DNA-binding transcription factor activity, RNA polymerase II-specific"/>
    <property type="evidence" value="ECO:0007669"/>
    <property type="project" value="InterPro"/>
</dbReference>
<dbReference type="GO" id="GO:0008270">
    <property type="term" value="F:zinc ion binding"/>
    <property type="evidence" value="ECO:0007669"/>
    <property type="project" value="InterPro"/>
</dbReference>
<evidence type="ECO:0000256" key="3">
    <source>
        <dbReference type="ARBA" id="ARBA00023163"/>
    </source>
</evidence>
<protein>
    <recommendedName>
        <fullName evidence="6">Zn(2)-C6 fungal-type domain-containing protein</fullName>
    </recommendedName>
</protein>
<dbReference type="PROSITE" id="PS50048">
    <property type="entry name" value="ZN2_CY6_FUNGAL_2"/>
    <property type="match status" value="1"/>
</dbReference>
<dbReference type="VEuPathDB" id="FungiDB:ASPWEDRAFT_38801"/>
<proteinExistence type="predicted"/>
<gene>
    <name evidence="7" type="ORF">ASPWEDRAFT_38801</name>
</gene>
<dbReference type="CDD" id="cd00067">
    <property type="entry name" value="GAL4"/>
    <property type="match status" value="1"/>
</dbReference>
<dbReference type="RefSeq" id="XP_040690823.1">
    <property type="nucleotide sequence ID" value="XM_040834967.1"/>
</dbReference>
<sequence length="696" mass="78910">MASVIEDHVFTPSDLNNSMELTDLEHSSDAQILQLQDQDIQPPDASVSESNVQEATSVDGGQTPTLDSPASDASRIKGNKKKKGTGLSGKSRRVRTGCLTCRERHLKCDEALHRCQNCRKSNRVCRRGLRLNFIDTQTATPPHALLCPPGTQLTFRDESRYIASEYVGGFERYPPLELVPHIIQEGPPQEGGPSIISSDPIPQPNSSATRSFVQAFEATQSDAIDIMLNSHSFSPFHPPFQEQPIPYAPFSLTKEVNLDSDGQSYFHDPEQVFLMQVFVDQVGIWMDLMDSMKHFTEILPFRALEEPMLLKALLACGARQFYHVNPAYGEEKASQFYEAASQDLFNNLQDPDRDSTLCATTAVALNVYETMCSRFLHGMNHIVGARVLIKECCWDAKTLGLGGACFWLNIGLELLSCLQFNWTLAWSPDSWGVDMDMDREQQHFAGDEEIWAHRMVYICAKISDFRSSISQFPILDHTTSEMLINQRYQEWEAYSRLCDQWAKAAPRSMMPLCYLHSWQTNSKSNFPEIWLIKRPAIVARLFYHTARLLLSKTYPLESEFSPSMRNMQQTQAHDICGIVAHVKDRGLASLSIRFLATAAECLATREAQEEALRILDNLIKKTGWPAEYIKEELQATWGWDISHQQHHALSSTTHIPAHPKNNPLMAYSDSSMENHPYQNYYVPPHHPIDHYQYGAF</sequence>
<dbReference type="PANTHER" id="PTHR37534:SF40">
    <property type="entry name" value="ZN(2)-C6 FUNGAL-TYPE DOMAIN-CONTAINING PROTEIN"/>
    <property type="match status" value="1"/>
</dbReference>
<evidence type="ECO:0000313" key="7">
    <source>
        <dbReference type="EMBL" id="OJJ37147.1"/>
    </source>
</evidence>
<dbReference type="AlphaFoldDB" id="A0A1L9RQR0"/>
<keyword evidence="8" id="KW-1185">Reference proteome</keyword>